<evidence type="ECO:0000256" key="7">
    <source>
        <dbReference type="SAM" id="Phobius"/>
    </source>
</evidence>
<name>A0A919TMJ7_9ACTN</name>
<dbReference type="GO" id="GO:0016020">
    <property type="term" value="C:membrane"/>
    <property type="evidence" value="ECO:0007669"/>
    <property type="project" value="UniProtKB-SubCell"/>
</dbReference>
<sequence>MSEAPSTTPVCYRHPDTETLLRCSRCERPICPKCMNDAVVGYQCPDCVKDGRRSQRRARNAFGGSLTAGRAGYAVRTIIGINVLVMVASVILGGPRAIAGAGGFLGLLGSGTPVTDAGEVIGWAVYPDGTVHGVADGEWYRLVTAMFLHYGVVHLLLNMTLLLQIGSYLESRFGPVRFLTLYFLAGLGGNVACYLLQAPNQPSAGASTATFGLIIAVIIVNRRLMLDTSSLMPLLITNLIFTFGVPQISKAGHLGGLAVGAATTVILAYARLPHRTVKQAVGCTLLLAALIALSVWRTAQILP</sequence>
<feature type="transmembrane region" description="Helical" evidence="7">
    <location>
        <begin position="254"/>
        <end position="272"/>
    </location>
</feature>
<dbReference type="InterPro" id="IPR035952">
    <property type="entry name" value="Rhomboid-like_sf"/>
</dbReference>
<accession>A0A919TMJ7</accession>
<feature type="transmembrane region" description="Helical" evidence="7">
    <location>
        <begin position="232"/>
        <end position="248"/>
    </location>
</feature>
<feature type="transmembrane region" description="Helical" evidence="7">
    <location>
        <begin position="203"/>
        <end position="220"/>
    </location>
</feature>
<evidence type="ECO:0000256" key="1">
    <source>
        <dbReference type="ARBA" id="ARBA00004141"/>
    </source>
</evidence>
<dbReference type="EMBL" id="BOMW01000052">
    <property type="protein sequence ID" value="GIF07629.1"/>
    <property type="molecule type" value="Genomic_DNA"/>
</dbReference>
<evidence type="ECO:0000256" key="6">
    <source>
        <dbReference type="ARBA" id="ARBA00023136"/>
    </source>
</evidence>
<keyword evidence="5 7" id="KW-1133">Transmembrane helix</keyword>
<dbReference type="PANTHER" id="PTHR43731:SF14">
    <property type="entry name" value="PRESENILIN-ASSOCIATED RHOMBOID-LIKE PROTEIN, MITOCHONDRIAL"/>
    <property type="match status" value="1"/>
</dbReference>
<comment type="similarity">
    <text evidence="2">Belongs to the peptidase S54 family.</text>
</comment>
<keyword evidence="4" id="KW-0378">Hydrolase</keyword>
<evidence type="ECO:0000313" key="9">
    <source>
        <dbReference type="EMBL" id="GIF07629.1"/>
    </source>
</evidence>
<feature type="transmembrane region" description="Helical" evidence="7">
    <location>
        <begin position="178"/>
        <end position="197"/>
    </location>
</feature>
<evidence type="ECO:0000313" key="10">
    <source>
        <dbReference type="Proteomes" id="UP000629619"/>
    </source>
</evidence>
<keyword evidence="6 7" id="KW-0472">Membrane</keyword>
<evidence type="ECO:0000259" key="8">
    <source>
        <dbReference type="Pfam" id="PF01694"/>
    </source>
</evidence>
<gene>
    <name evidence="9" type="ORF">Asi03nite_51670</name>
</gene>
<dbReference type="AlphaFoldDB" id="A0A919TMJ7"/>
<dbReference type="Pfam" id="PF01694">
    <property type="entry name" value="Rhomboid"/>
    <property type="match status" value="1"/>
</dbReference>
<keyword evidence="3 7" id="KW-0812">Transmembrane</keyword>
<dbReference type="Gene3D" id="1.20.1540.10">
    <property type="entry name" value="Rhomboid-like"/>
    <property type="match status" value="1"/>
</dbReference>
<organism evidence="9 10">
    <name type="scientific">Actinoplanes siamensis</name>
    <dbReference type="NCBI Taxonomy" id="1223317"/>
    <lineage>
        <taxon>Bacteria</taxon>
        <taxon>Bacillati</taxon>
        <taxon>Actinomycetota</taxon>
        <taxon>Actinomycetes</taxon>
        <taxon>Micromonosporales</taxon>
        <taxon>Micromonosporaceae</taxon>
        <taxon>Actinoplanes</taxon>
    </lineage>
</organism>
<dbReference type="Proteomes" id="UP000629619">
    <property type="component" value="Unassembled WGS sequence"/>
</dbReference>
<dbReference type="RefSeq" id="WP_203683024.1">
    <property type="nucleotide sequence ID" value="NZ_BOMW01000052.1"/>
</dbReference>
<evidence type="ECO:0000256" key="2">
    <source>
        <dbReference type="ARBA" id="ARBA00009045"/>
    </source>
</evidence>
<dbReference type="SUPFAM" id="SSF144091">
    <property type="entry name" value="Rhomboid-like"/>
    <property type="match status" value="1"/>
</dbReference>
<feature type="domain" description="Peptidase S54 rhomboid" evidence="8">
    <location>
        <begin position="137"/>
        <end position="268"/>
    </location>
</feature>
<comment type="subcellular location">
    <subcellularLocation>
        <location evidence="1">Membrane</location>
        <topology evidence="1">Multi-pass membrane protein</topology>
    </subcellularLocation>
</comment>
<feature type="transmembrane region" description="Helical" evidence="7">
    <location>
        <begin position="146"/>
        <end position="166"/>
    </location>
</feature>
<feature type="transmembrane region" description="Helical" evidence="7">
    <location>
        <begin position="73"/>
        <end position="92"/>
    </location>
</feature>
<evidence type="ECO:0000256" key="4">
    <source>
        <dbReference type="ARBA" id="ARBA00022801"/>
    </source>
</evidence>
<proteinExistence type="inferred from homology"/>
<protein>
    <submittedName>
        <fullName evidence="9">Rhomboid family intramembrane serine protease</fullName>
    </submittedName>
</protein>
<reference evidence="9" key="1">
    <citation type="submission" date="2021-01" db="EMBL/GenBank/DDBJ databases">
        <title>Whole genome shotgun sequence of Actinoplanes siamensis NBRC 109076.</title>
        <authorList>
            <person name="Komaki H."/>
            <person name="Tamura T."/>
        </authorList>
    </citation>
    <scope>NUCLEOTIDE SEQUENCE</scope>
    <source>
        <strain evidence="9">NBRC 109076</strain>
    </source>
</reference>
<dbReference type="InterPro" id="IPR022764">
    <property type="entry name" value="Peptidase_S54_rhomboid_dom"/>
</dbReference>
<dbReference type="GO" id="GO:0006508">
    <property type="term" value="P:proteolysis"/>
    <property type="evidence" value="ECO:0007669"/>
    <property type="project" value="UniProtKB-KW"/>
</dbReference>
<evidence type="ECO:0000256" key="5">
    <source>
        <dbReference type="ARBA" id="ARBA00022989"/>
    </source>
</evidence>
<feature type="transmembrane region" description="Helical" evidence="7">
    <location>
        <begin position="279"/>
        <end position="299"/>
    </location>
</feature>
<keyword evidence="9" id="KW-0645">Protease</keyword>
<keyword evidence="10" id="KW-1185">Reference proteome</keyword>
<dbReference type="GO" id="GO:0004252">
    <property type="term" value="F:serine-type endopeptidase activity"/>
    <property type="evidence" value="ECO:0007669"/>
    <property type="project" value="InterPro"/>
</dbReference>
<evidence type="ECO:0000256" key="3">
    <source>
        <dbReference type="ARBA" id="ARBA00022692"/>
    </source>
</evidence>
<dbReference type="PANTHER" id="PTHR43731">
    <property type="entry name" value="RHOMBOID PROTEASE"/>
    <property type="match status" value="1"/>
</dbReference>
<comment type="caution">
    <text evidence="9">The sequence shown here is derived from an EMBL/GenBank/DDBJ whole genome shotgun (WGS) entry which is preliminary data.</text>
</comment>
<dbReference type="InterPro" id="IPR050925">
    <property type="entry name" value="Rhomboid_protease_S54"/>
</dbReference>